<reference evidence="1 2" key="1">
    <citation type="journal article" date="2012" name="J. Bacteriol.">
        <title>Complete Genome Sequence of Borrelia crocidurae.</title>
        <authorList>
            <person name="Elbir H."/>
            <person name="Gimenez G."/>
            <person name="Robert C."/>
            <person name="Bergstrom S."/>
            <person name="Cutler S."/>
            <person name="Raoult D."/>
            <person name="Drancourt M."/>
        </authorList>
    </citation>
    <scope>NUCLEOTIDE SEQUENCE [LARGE SCALE GENOMIC DNA]</scope>
    <source>
        <strain evidence="1 2">Achema</strain>
        <plasmid evidence="2">unnamed9</plasmid>
    </source>
</reference>
<evidence type="ECO:0000313" key="1">
    <source>
        <dbReference type="EMBL" id="AFI31809.1"/>
    </source>
</evidence>
<gene>
    <name evidence="1" type="ordered locus">Q7M_1101</name>
</gene>
<proteinExistence type="predicted"/>
<dbReference type="RefSeq" id="WP_014683182.1">
    <property type="nucleotide sequence ID" value="NC_017778.1"/>
</dbReference>
<dbReference type="HOGENOM" id="CLU_1812068_0_0_12"/>
<sequence>MYDRAKKDDKDAWYSYHNLLDHAINHKKACTYDQFNKFILNRKEDKIKAIFAKLAIDMQAEASAKKTILKIADKSQQSNIYTPLCLHAIYSRQAIAQAIASGNLDFDQIEANLMQLPSGLDKIKAFQKQAEDILKDQNKETK</sequence>
<accession>I0FEA3</accession>
<dbReference type="KEGG" id="bcw:Q7M_1101"/>
<name>I0FEA3_BORCA</name>
<dbReference type="AlphaFoldDB" id="I0FEA3"/>
<dbReference type="Proteomes" id="UP000005212">
    <property type="component" value="Plasmid unnamed9"/>
</dbReference>
<protein>
    <submittedName>
        <fullName evidence="1">Uncharacterized protein</fullName>
    </submittedName>
</protein>
<keyword evidence="1" id="KW-0614">Plasmid</keyword>
<dbReference type="PATRIC" id="fig|1155096.3.peg.1032"/>
<reference evidence="2" key="2">
    <citation type="submission" date="2012-03" db="EMBL/GenBank/DDBJ databases">
        <title>Complete genome sequence of Borrelia crocidurae.</title>
        <authorList>
            <person name="Elbir H."/>
            <person name="Gimenez G."/>
            <person name="Robert C."/>
            <person name="Raoult D."/>
            <person name="Drancourt M."/>
        </authorList>
    </citation>
    <scope>NUCLEOTIDE SEQUENCE [LARGE SCALE GENOMIC DNA]</scope>
    <source>
        <strain evidence="2">Achema</strain>
        <plasmid evidence="2">unnamed9</plasmid>
    </source>
</reference>
<geneLocation type="plasmid" evidence="2">
    <name>unnamed9</name>
</geneLocation>
<dbReference type="EMBL" id="CP003435">
    <property type="protein sequence ID" value="AFI31809.1"/>
    <property type="molecule type" value="Genomic_DNA"/>
</dbReference>
<evidence type="ECO:0000313" key="2">
    <source>
        <dbReference type="Proteomes" id="UP000005212"/>
    </source>
</evidence>
<organism evidence="1 2">
    <name type="scientific">Borrelia crocidurae (strain Achema)</name>
    <dbReference type="NCBI Taxonomy" id="1155096"/>
    <lineage>
        <taxon>Bacteria</taxon>
        <taxon>Pseudomonadati</taxon>
        <taxon>Spirochaetota</taxon>
        <taxon>Spirochaetia</taxon>
        <taxon>Spirochaetales</taxon>
        <taxon>Borreliaceae</taxon>
        <taxon>Borrelia</taxon>
    </lineage>
</organism>